<dbReference type="EMBL" id="BSYO01000022">
    <property type="protein sequence ID" value="GMH21070.1"/>
    <property type="molecule type" value="Genomic_DNA"/>
</dbReference>
<name>A0AAD3T1I7_NEPGR</name>
<feature type="compositionally biased region" description="Basic and acidic residues" evidence="1">
    <location>
        <begin position="15"/>
        <end position="25"/>
    </location>
</feature>
<protein>
    <submittedName>
        <fullName evidence="2">Uncharacterized protein</fullName>
    </submittedName>
</protein>
<feature type="compositionally biased region" description="Low complexity" evidence="1">
    <location>
        <begin position="1"/>
        <end position="14"/>
    </location>
</feature>
<feature type="region of interest" description="Disordered" evidence="1">
    <location>
        <begin position="1"/>
        <end position="70"/>
    </location>
</feature>
<dbReference type="AlphaFoldDB" id="A0AAD3T1I7"/>
<gene>
    <name evidence="2" type="ORF">Nepgr_022912</name>
</gene>
<evidence type="ECO:0000313" key="3">
    <source>
        <dbReference type="Proteomes" id="UP001279734"/>
    </source>
</evidence>
<comment type="caution">
    <text evidence="2">The sequence shown here is derived from an EMBL/GenBank/DDBJ whole genome shotgun (WGS) entry which is preliminary data.</text>
</comment>
<proteinExistence type="predicted"/>
<dbReference type="Proteomes" id="UP001279734">
    <property type="component" value="Unassembled WGS sequence"/>
</dbReference>
<evidence type="ECO:0000256" key="1">
    <source>
        <dbReference type="SAM" id="MobiDB-lite"/>
    </source>
</evidence>
<organism evidence="2 3">
    <name type="scientific">Nepenthes gracilis</name>
    <name type="common">Slender pitcher plant</name>
    <dbReference type="NCBI Taxonomy" id="150966"/>
    <lineage>
        <taxon>Eukaryota</taxon>
        <taxon>Viridiplantae</taxon>
        <taxon>Streptophyta</taxon>
        <taxon>Embryophyta</taxon>
        <taxon>Tracheophyta</taxon>
        <taxon>Spermatophyta</taxon>
        <taxon>Magnoliopsida</taxon>
        <taxon>eudicotyledons</taxon>
        <taxon>Gunneridae</taxon>
        <taxon>Pentapetalae</taxon>
        <taxon>Caryophyllales</taxon>
        <taxon>Nepenthaceae</taxon>
        <taxon>Nepenthes</taxon>
    </lineage>
</organism>
<keyword evidence="3" id="KW-1185">Reference proteome</keyword>
<reference evidence="2" key="1">
    <citation type="submission" date="2023-05" db="EMBL/GenBank/DDBJ databases">
        <title>Nepenthes gracilis genome sequencing.</title>
        <authorList>
            <person name="Fukushima K."/>
        </authorList>
    </citation>
    <scope>NUCLEOTIDE SEQUENCE</scope>
    <source>
        <strain evidence="2">SING2019-196</strain>
    </source>
</reference>
<sequence>MWRSSSSIPNGSGESCRKARGDSFRTKANPDSLLEHHEAADASILGPNSNPRGQTDIESEQPKRLRNQQIVETEGWRRVSDSGVVGSAACEVAELLASGNLILTVVVNQMPLSEGAVSSRWI</sequence>
<evidence type="ECO:0000313" key="2">
    <source>
        <dbReference type="EMBL" id="GMH21070.1"/>
    </source>
</evidence>
<accession>A0AAD3T1I7</accession>